<evidence type="ECO:0000313" key="2">
    <source>
        <dbReference type="Proteomes" id="UP000225740"/>
    </source>
</evidence>
<accession>A0A2G1W562</accession>
<dbReference type="EMBL" id="NIZW01000012">
    <property type="protein sequence ID" value="PHQ34155.1"/>
    <property type="molecule type" value="Genomic_DNA"/>
</dbReference>
<evidence type="ECO:0000313" key="1">
    <source>
        <dbReference type="EMBL" id="PHQ34155.1"/>
    </source>
</evidence>
<reference evidence="1 2" key="1">
    <citation type="submission" date="2017-06" db="EMBL/GenBank/DDBJ databases">
        <title>Description of Rhodopirellula bahusiensis sp. nov.</title>
        <authorList>
            <person name="Kizina J."/>
            <person name="Harder J."/>
        </authorList>
    </citation>
    <scope>NUCLEOTIDE SEQUENCE [LARGE SCALE GENOMIC DNA]</scope>
    <source>
        <strain evidence="1 2">SWK21</strain>
    </source>
</reference>
<proteinExistence type="predicted"/>
<organism evidence="1 2">
    <name type="scientific">Rhodopirellula bahusiensis</name>
    <dbReference type="NCBI Taxonomy" id="2014065"/>
    <lineage>
        <taxon>Bacteria</taxon>
        <taxon>Pseudomonadati</taxon>
        <taxon>Planctomycetota</taxon>
        <taxon>Planctomycetia</taxon>
        <taxon>Pirellulales</taxon>
        <taxon>Pirellulaceae</taxon>
        <taxon>Rhodopirellula</taxon>
    </lineage>
</organism>
<gene>
    <name evidence="1" type="ORF">CEE69_16005</name>
</gene>
<protein>
    <submittedName>
        <fullName evidence="1">Uncharacterized protein</fullName>
    </submittedName>
</protein>
<dbReference type="AlphaFoldDB" id="A0A2G1W562"/>
<sequence>MRHQTFKRIEKAWRNRPTDHEFESWEQFLEVLSSLGEVDGDGSDFHYCPRWAEEPLGPDNIKLVEVVTDGCWDKVLHPAI</sequence>
<name>A0A2G1W562_9BACT</name>
<keyword evidence="2" id="KW-1185">Reference proteome</keyword>
<dbReference type="Proteomes" id="UP000225740">
    <property type="component" value="Unassembled WGS sequence"/>
</dbReference>
<comment type="caution">
    <text evidence="1">The sequence shown here is derived from an EMBL/GenBank/DDBJ whole genome shotgun (WGS) entry which is preliminary data.</text>
</comment>